<gene>
    <name evidence="2" type="ORF">SAMN05216180_1052</name>
</gene>
<dbReference type="PANTHER" id="PTHR43236:SF1">
    <property type="entry name" value="BLL7220 PROTEIN"/>
    <property type="match status" value="1"/>
</dbReference>
<dbReference type="InterPro" id="IPR010359">
    <property type="entry name" value="IrrE_HExxH"/>
</dbReference>
<dbReference type="Gene3D" id="1.10.10.2910">
    <property type="match status" value="1"/>
</dbReference>
<dbReference type="STRING" id="474960.SAMN05216180_1052"/>
<dbReference type="Proteomes" id="UP000199158">
    <property type="component" value="Unassembled WGS sequence"/>
</dbReference>
<dbReference type="AlphaFoldDB" id="A0A1H8A0S9"/>
<evidence type="ECO:0000313" key="3">
    <source>
        <dbReference type="Proteomes" id="UP000199158"/>
    </source>
</evidence>
<sequence length="143" mass="16783">MDIKGIVNRLCKQHDARDPFEIAKTMGISIVFEQLGTIRGYYQHAYRQKIIHINCDIDERQQFFTCAHELGHSILHPNLNTPFLRERTFFSVNKLEIQANRFATELLYPDESFKEFLCFTIPQIAQCLNLSESLVEYKIKSLQ</sequence>
<dbReference type="OrthoDB" id="9816277at2"/>
<dbReference type="EMBL" id="FOCG01000001">
    <property type="protein sequence ID" value="SEM64522.1"/>
    <property type="molecule type" value="Genomic_DNA"/>
</dbReference>
<evidence type="ECO:0000259" key="1">
    <source>
        <dbReference type="Pfam" id="PF06114"/>
    </source>
</evidence>
<feature type="domain" description="IrrE N-terminal-like" evidence="1">
    <location>
        <begin position="23"/>
        <end position="138"/>
    </location>
</feature>
<organism evidence="2 3">
    <name type="scientific">Hydrogenoanaerobacterium saccharovorans</name>
    <dbReference type="NCBI Taxonomy" id="474960"/>
    <lineage>
        <taxon>Bacteria</taxon>
        <taxon>Bacillati</taxon>
        <taxon>Bacillota</taxon>
        <taxon>Clostridia</taxon>
        <taxon>Eubacteriales</taxon>
        <taxon>Oscillospiraceae</taxon>
        <taxon>Hydrogenoanaerobacterium</taxon>
    </lineage>
</organism>
<keyword evidence="3" id="KW-1185">Reference proteome</keyword>
<dbReference type="RefSeq" id="WP_092752339.1">
    <property type="nucleotide sequence ID" value="NZ_FOCG01000001.1"/>
</dbReference>
<name>A0A1H8A0S9_9FIRM</name>
<proteinExistence type="predicted"/>
<dbReference type="InterPro" id="IPR052345">
    <property type="entry name" value="Rad_response_metalloprotease"/>
</dbReference>
<reference evidence="2 3" key="1">
    <citation type="submission" date="2016-10" db="EMBL/GenBank/DDBJ databases">
        <authorList>
            <person name="de Groot N.N."/>
        </authorList>
    </citation>
    <scope>NUCLEOTIDE SEQUENCE [LARGE SCALE GENOMIC DNA]</scope>
    <source>
        <strain evidence="2 3">CGMCC 1.5070</strain>
    </source>
</reference>
<accession>A0A1H8A0S9</accession>
<dbReference type="PANTHER" id="PTHR43236">
    <property type="entry name" value="ANTITOXIN HIGA1"/>
    <property type="match status" value="1"/>
</dbReference>
<evidence type="ECO:0000313" key="2">
    <source>
        <dbReference type="EMBL" id="SEM64522.1"/>
    </source>
</evidence>
<protein>
    <recommendedName>
        <fullName evidence="1">IrrE N-terminal-like domain-containing protein</fullName>
    </recommendedName>
</protein>
<dbReference type="Pfam" id="PF06114">
    <property type="entry name" value="Peptidase_M78"/>
    <property type="match status" value="1"/>
</dbReference>